<dbReference type="GO" id="GO:0004190">
    <property type="term" value="F:aspartic-type endopeptidase activity"/>
    <property type="evidence" value="ECO:0007669"/>
    <property type="project" value="InterPro"/>
</dbReference>
<name>A0A8H6XQY1_9AGAR</name>
<dbReference type="SUPFAM" id="SSF50630">
    <property type="entry name" value="Acid proteases"/>
    <property type="match status" value="1"/>
</dbReference>
<evidence type="ECO:0000259" key="2">
    <source>
        <dbReference type="PROSITE" id="PS51767"/>
    </source>
</evidence>
<gene>
    <name evidence="3" type="ORF">MVEN_01647300</name>
</gene>
<dbReference type="Pfam" id="PF00026">
    <property type="entry name" value="Asp"/>
    <property type="match status" value="1"/>
</dbReference>
<keyword evidence="3" id="KW-0378">Hydrolase</keyword>
<dbReference type="EMBL" id="JACAZI010000014">
    <property type="protein sequence ID" value="KAF7344856.1"/>
    <property type="molecule type" value="Genomic_DNA"/>
</dbReference>
<dbReference type="InterPro" id="IPR034164">
    <property type="entry name" value="Pepsin-like_dom"/>
</dbReference>
<evidence type="ECO:0000313" key="3">
    <source>
        <dbReference type="EMBL" id="KAF7344856.1"/>
    </source>
</evidence>
<dbReference type="InterPro" id="IPR021109">
    <property type="entry name" value="Peptidase_aspartic_dom_sf"/>
</dbReference>
<dbReference type="InterPro" id="IPR033121">
    <property type="entry name" value="PEPTIDASE_A1"/>
</dbReference>
<dbReference type="OrthoDB" id="15189at2759"/>
<dbReference type="Gene3D" id="2.40.70.10">
    <property type="entry name" value="Acid Proteases"/>
    <property type="match status" value="2"/>
</dbReference>
<dbReference type="GO" id="GO:0006508">
    <property type="term" value="P:proteolysis"/>
    <property type="evidence" value="ECO:0007669"/>
    <property type="project" value="UniProtKB-KW"/>
</dbReference>
<dbReference type="PRINTS" id="PR00792">
    <property type="entry name" value="PEPSIN"/>
</dbReference>
<feature type="domain" description="Peptidase A1" evidence="2">
    <location>
        <begin position="160"/>
        <end position="459"/>
    </location>
</feature>
<evidence type="ECO:0000256" key="1">
    <source>
        <dbReference type="ARBA" id="ARBA00007447"/>
    </source>
</evidence>
<reference evidence="3" key="1">
    <citation type="submission" date="2020-05" db="EMBL/GenBank/DDBJ databases">
        <title>Mycena genomes resolve the evolution of fungal bioluminescence.</title>
        <authorList>
            <person name="Tsai I.J."/>
        </authorList>
    </citation>
    <scope>NUCLEOTIDE SEQUENCE</scope>
    <source>
        <strain evidence="3">CCC161011</strain>
    </source>
</reference>
<dbReference type="AlphaFoldDB" id="A0A8H6XQY1"/>
<dbReference type="CDD" id="cd05471">
    <property type="entry name" value="pepsin_like"/>
    <property type="match status" value="1"/>
</dbReference>
<sequence>MRILDPGVLQLEFIRHPPLTCICTLLSIPRNPPLIPQFTMFNKSALLLAVTLALSVAASPSPAPAEAVARNIPLPKRSSLTRPDGVFDKDKAIAANIATINKHRQNLINLQKNKGVGAFNPGAEIKELASLPKDVEARMLRRAEKRQIEKLTDEDSDEEWAGTISIGTPRAEILDRLRHRLLRSLGPLLFMHQLHLLFQVQIQGFLVLDVVQEDGHILDPVRRRVNVTVAGVTATKQAFSPVTTLSSSFADDPVDGILGLAFPAISNLNANPFFVTANAAGKVNANQFGFYLASSGSTLDLGGTDTSKYSGDIEFIPVDSSGGFWQATGGKAKVGSSSVVTGIETIIDSGTTLAYGPPADIKKIFAKVPGSTLFDSTNGFYSYPCDSPPEISFNWGGQDWTISADNLNLGTTESGSSDCVASLAAQDLGLGTNVFLLGDAFMKNAYTVFDFDQEAVGFAGLS</sequence>
<dbReference type="InterPro" id="IPR001461">
    <property type="entry name" value="Aspartic_peptidase_A1"/>
</dbReference>
<comment type="caution">
    <text evidence="3">The sequence shown here is derived from an EMBL/GenBank/DDBJ whole genome shotgun (WGS) entry which is preliminary data.</text>
</comment>
<comment type="similarity">
    <text evidence="1">Belongs to the peptidase A1 family.</text>
</comment>
<dbReference type="PROSITE" id="PS51767">
    <property type="entry name" value="PEPTIDASE_A1"/>
    <property type="match status" value="1"/>
</dbReference>
<accession>A0A8H6XQY1</accession>
<protein>
    <submittedName>
        <fullName evidence="3">Acid protease</fullName>
    </submittedName>
</protein>
<dbReference type="PANTHER" id="PTHR47966:SF57">
    <property type="entry name" value="PEPTIDASE A1 DOMAIN-CONTAINING PROTEIN"/>
    <property type="match status" value="1"/>
</dbReference>
<proteinExistence type="inferred from homology"/>
<dbReference type="Proteomes" id="UP000620124">
    <property type="component" value="Unassembled WGS sequence"/>
</dbReference>
<organism evidence="3 4">
    <name type="scientific">Mycena venus</name>
    <dbReference type="NCBI Taxonomy" id="2733690"/>
    <lineage>
        <taxon>Eukaryota</taxon>
        <taxon>Fungi</taxon>
        <taxon>Dikarya</taxon>
        <taxon>Basidiomycota</taxon>
        <taxon>Agaricomycotina</taxon>
        <taxon>Agaricomycetes</taxon>
        <taxon>Agaricomycetidae</taxon>
        <taxon>Agaricales</taxon>
        <taxon>Marasmiineae</taxon>
        <taxon>Mycenaceae</taxon>
        <taxon>Mycena</taxon>
    </lineage>
</organism>
<keyword evidence="4" id="KW-1185">Reference proteome</keyword>
<dbReference type="PANTHER" id="PTHR47966">
    <property type="entry name" value="BETA-SITE APP-CLEAVING ENZYME, ISOFORM A-RELATED"/>
    <property type="match status" value="1"/>
</dbReference>
<keyword evidence="3" id="KW-0645">Protease</keyword>
<evidence type="ECO:0000313" key="4">
    <source>
        <dbReference type="Proteomes" id="UP000620124"/>
    </source>
</evidence>